<feature type="transmembrane region" description="Helical" evidence="2">
    <location>
        <begin position="100"/>
        <end position="118"/>
    </location>
</feature>
<evidence type="ECO:0008006" key="5">
    <source>
        <dbReference type="Google" id="ProtNLM"/>
    </source>
</evidence>
<gene>
    <name evidence="3" type="ORF">OFY01_28125</name>
</gene>
<comment type="caution">
    <text evidence="3">The sequence shown here is derived from an EMBL/GenBank/DDBJ whole genome shotgun (WGS) entry which is preliminary data.</text>
</comment>
<feature type="region of interest" description="Disordered" evidence="1">
    <location>
        <begin position="1"/>
        <end position="20"/>
    </location>
</feature>
<evidence type="ECO:0000313" key="3">
    <source>
        <dbReference type="EMBL" id="MCX3063560.1"/>
    </source>
</evidence>
<keyword evidence="2" id="KW-0472">Membrane</keyword>
<protein>
    <recommendedName>
        <fullName evidence="5">Cytochrome C oxidase subunit I</fullName>
    </recommendedName>
</protein>
<accession>A0ABT3U2L8</accession>
<keyword evidence="2" id="KW-0812">Transmembrane</keyword>
<sequence>MRRPASHASPRSGAGSPEEGLRQLDGYLYWQAELDSARSDAETFCDQFPWLTTYERAEVVDRYTQERTAASEAMTRRVAARCVELREEYTARYRRLRARVVAAAAALFVAACLAREALTLHG</sequence>
<keyword evidence="2" id="KW-1133">Transmembrane helix</keyword>
<dbReference type="Proteomes" id="UP001163064">
    <property type="component" value="Unassembled WGS sequence"/>
</dbReference>
<keyword evidence="4" id="KW-1185">Reference proteome</keyword>
<proteinExistence type="predicted"/>
<evidence type="ECO:0000256" key="1">
    <source>
        <dbReference type="SAM" id="MobiDB-lite"/>
    </source>
</evidence>
<organism evidence="3 4">
    <name type="scientific">Streptomyces beihaiensis</name>
    <dbReference type="NCBI Taxonomy" id="2984495"/>
    <lineage>
        <taxon>Bacteria</taxon>
        <taxon>Bacillati</taxon>
        <taxon>Actinomycetota</taxon>
        <taxon>Actinomycetes</taxon>
        <taxon>Kitasatosporales</taxon>
        <taxon>Streptomycetaceae</taxon>
        <taxon>Streptomyces</taxon>
    </lineage>
</organism>
<evidence type="ECO:0000256" key="2">
    <source>
        <dbReference type="SAM" id="Phobius"/>
    </source>
</evidence>
<reference evidence="3" key="1">
    <citation type="submission" date="2022-10" db="EMBL/GenBank/DDBJ databases">
        <title>Streptomyces beihaiensis sp. nov., a chitin degrading actinobacterium, isolated from shrimp pond soil.</title>
        <authorList>
            <person name="Xie J."/>
            <person name="Shen N."/>
        </authorList>
    </citation>
    <scope>NUCLEOTIDE SEQUENCE</scope>
    <source>
        <strain evidence="3">GXMU-J5</strain>
    </source>
</reference>
<evidence type="ECO:0000313" key="4">
    <source>
        <dbReference type="Proteomes" id="UP001163064"/>
    </source>
</evidence>
<dbReference type="EMBL" id="JAPHNL010000314">
    <property type="protein sequence ID" value="MCX3063560.1"/>
    <property type="molecule type" value="Genomic_DNA"/>
</dbReference>
<name>A0ABT3U2L8_9ACTN</name>